<dbReference type="InterPro" id="IPR046732">
    <property type="entry name" value="DUF6624"/>
</dbReference>
<dbReference type="Proteomes" id="UP001156629">
    <property type="component" value="Unassembled WGS sequence"/>
</dbReference>
<feature type="signal peptide" evidence="1">
    <location>
        <begin position="1"/>
        <end position="24"/>
    </location>
</feature>
<evidence type="ECO:0000313" key="2">
    <source>
        <dbReference type="EMBL" id="GLQ67435.1"/>
    </source>
</evidence>
<organism evidence="2 3">
    <name type="scientific">Gluconobacter kondonii</name>
    <dbReference type="NCBI Taxonomy" id="941463"/>
    <lineage>
        <taxon>Bacteria</taxon>
        <taxon>Pseudomonadati</taxon>
        <taxon>Pseudomonadota</taxon>
        <taxon>Alphaproteobacteria</taxon>
        <taxon>Acetobacterales</taxon>
        <taxon>Acetobacteraceae</taxon>
        <taxon>Gluconobacter</taxon>
    </lineage>
</organism>
<evidence type="ECO:0000256" key="1">
    <source>
        <dbReference type="SAM" id="SignalP"/>
    </source>
</evidence>
<dbReference type="Pfam" id="PF20329">
    <property type="entry name" value="DUF6624"/>
    <property type="match status" value="1"/>
</dbReference>
<accession>A0ABQ5WWI4</accession>
<keyword evidence="1" id="KW-0732">Signal</keyword>
<feature type="chain" id="PRO_5046692063" description="DUF4034 domain-containing protein" evidence="1">
    <location>
        <begin position="25"/>
        <end position="342"/>
    </location>
</feature>
<keyword evidence="3" id="KW-1185">Reference proteome</keyword>
<dbReference type="EMBL" id="BSNV01000053">
    <property type="protein sequence ID" value="GLQ67435.1"/>
    <property type="molecule type" value="Genomic_DNA"/>
</dbReference>
<gene>
    <name evidence="2" type="ORF">GCM10007870_30200</name>
</gene>
<comment type="caution">
    <text evidence="2">The sequence shown here is derived from an EMBL/GenBank/DDBJ whole genome shotgun (WGS) entry which is preliminary data.</text>
</comment>
<protein>
    <recommendedName>
        <fullName evidence="4">DUF4034 domain-containing protein</fullName>
    </recommendedName>
</protein>
<proteinExistence type="predicted"/>
<name>A0ABQ5WWI4_9PROT</name>
<reference evidence="3" key="1">
    <citation type="journal article" date="2019" name="Int. J. Syst. Evol. Microbiol.">
        <title>The Global Catalogue of Microorganisms (GCM) 10K type strain sequencing project: providing services to taxonomists for standard genome sequencing and annotation.</title>
        <authorList>
            <consortium name="The Broad Institute Genomics Platform"/>
            <consortium name="The Broad Institute Genome Sequencing Center for Infectious Disease"/>
            <person name="Wu L."/>
            <person name="Ma J."/>
        </authorList>
    </citation>
    <scope>NUCLEOTIDE SEQUENCE [LARGE SCALE GENOMIC DNA]</scope>
    <source>
        <strain evidence="3">NBRC 3266</strain>
    </source>
</reference>
<sequence>MTMPQFRMLYHFLALGTCSAFLTAAAPPPFLATYIHNGNFEAGDYAFIRGAFAGASTQQLANWKALQAYGTLCMKEAAHSENEELKKLGVNAQVDEERGYQDHLCTQIAFASDVPANFKTWDAFHDALARSQPYFQTYKSAVNMAVRSLDSDANKDTFEEQLTLHTVPDQMWRFVMMGAALNDVSGIDAATRSALRMQSILEGVNVDWVNSHWGRHILETQGWSPAIKAGRKPAMLMWLLVQHADEDPAFQVMALRKLEPLAKSGQFSKQNYALLSDRVMLATTGKQHYGSQLSCRDHQLAPYSMDKGGDNSKILDARRSEMNLPPEAAYIEHFRKSFPQGC</sequence>
<evidence type="ECO:0008006" key="4">
    <source>
        <dbReference type="Google" id="ProtNLM"/>
    </source>
</evidence>
<evidence type="ECO:0000313" key="3">
    <source>
        <dbReference type="Proteomes" id="UP001156629"/>
    </source>
</evidence>